<feature type="compositionally biased region" description="Basic residues" evidence="1">
    <location>
        <begin position="202"/>
        <end position="221"/>
    </location>
</feature>
<dbReference type="EMBL" id="AP015034">
    <property type="protein sequence ID" value="BAT76579.1"/>
    <property type="molecule type" value="Genomic_DNA"/>
</dbReference>
<dbReference type="PANTHER" id="PTHR33415">
    <property type="entry name" value="PROTEIN EMBRYO DEFECTIVE 514"/>
    <property type="match status" value="1"/>
</dbReference>
<evidence type="ECO:0000313" key="3">
    <source>
        <dbReference type="Proteomes" id="UP000291084"/>
    </source>
</evidence>
<feature type="compositionally biased region" description="Basic and acidic residues" evidence="1">
    <location>
        <begin position="42"/>
        <end position="74"/>
    </location>
</feature>
<gene>
    <name evidence="2" type="primary">Vigan.01G460200</name>
    <name evidence="2" type="ORF">VIGAN_01460200</name>
</gene>
<keyword evidence="3" id="KW-1185">Reference proteome</keyword>
<name>A0A0S3R7R2_PHAAN</name>
<feature type="region of interest" description="Disordered" evidence="1">
    <location>
        <begin position="195"/>
        <end position="221"/>
    </location>
</feature>
<dbReference type="InterPro" id="IPR044673">
    <property type="entry name" value="DCL-like"/>
</dbReference>
<evidence type="ECO:0000313" key="2">
    <source>
        <dbReference type="EMBL" id="BAT76579.1"/>
    </source>
</evidence>
<feature type="region of interest" description="Disordered" evidence="1">
    <location>
        <begin position="31"/>
        <end position="83"/>
    </location>
</feature>
<evidence type="ECO:0000256" key="1">
    <source>
        <dbReference type="SAM" id="MobiDB-lite"/>
    </source>
</evidence>
<feature type="compositionally biased region" description="Polar residues" evidence="1">
    <location>
        <begin position="31"/>
        <end position="41"/>
    </location>
</feature>
<protein>
    <submittedName>
        <fullName evidence="2">Uncharacterized protein</fullName>
    </submittedName>
</protein>
<reference evidence="2 3" key="1">
    <citation type="journal article" date="2015" name="Sci. Rep.">
        <title>The power of single molecule real-time sequencing technology in the de novo assembly of a eukaryotic genome.</title>
        <authorList>
            <person name="Sakai H."/>
            <person name="Naito K."/>
            <person name="Ogiso-Tanaka E."/>
            <person name="Takahashi Y."/>
            <person name="Iseki K."/>
            <person name="Muto C."/>
            <person name="Satou K."/>
            <person name="Teruya K."/>
            <person name="Shiroma A."/>
            <person name="Shimoji M."/>
            <person name="Hirano T."/>
            <person name="Itoh T."/>
            <person name="Kaga A."/>
            <person name="Tomooka N."/>
        </authorList>
    </citation>
    <scope>NUCLEOTIDE SEQUENCE [LARGE SCALE GENOMIC DNA]</scope>
    <source>
        <strain evidence="3">cv. Shumari</strain>
    </source>
</reference>
<dbReference type="PANTHER" id="PTHR33415:SF12">
    <property type="entry name" value="PROTEIN EMBRYO DEFECTIVE 514"/>
    <property type="match status" value="1"/>
</dbReference>
<dbReference type="GO" id="GO:0005634">
    <property type="term" value="C:nucleus"/>
    <property type="evidence" value="ECO:0007669"/>
    <property type="project" value="TreeGrafter"/>
</dbReference>
<proteinExistence type="predicted"/>
<dbReference type="AlphaFoldDB" id="A0A0S3R7R2"/>
<dbReference type="Pfam" id="PF11523">
    <property type="entry name" value="DUF3223"/>
    <property type="match status" value="1"/>
</dbReference>
<dbReference type="FunFam" id="3.10.450.40:FF:000016">
    <property type="entry name" value="Predicted protein"/>
    <property type="match status" value="1"/>
</dbReference>
<organism evidence="2 3">
    <name type="scientific">Vigna angularis var. angularis</name>
    <dbReference type="NCBI Taxonomy" id="157739"/>
    <lineage>
        <taxon>Eukaryota</taxon>
        <taxon>Viridiplantae</taxon>
        <taxon>Streptophyta</taxon>
        <taxon>Embryophyta</taxon>
        <taxon>Tracheophyta</taxon>
        <taxon>Spermatophyta</taxon>
        <taxon>Magnoliopsida</taxon>
        <taxon>eudicotyledons</taxon>
        <taxon>Gunneridae</taxon>
        <taxon>Pentapetalae</taxon>
        <taxon>rosids</taxon>
        <taxon>fabids</taxon>
        <taxon>Fabales</taxon>
        <taxon>Fabaceae</taxon>
        <taxon>Papilionoideae</taxon>
        <taxon>50 kb inversion clade</taxon>
        <taxon>NPAAA clade</taxon>
        <taxon>indigoferoid/millettioid clade</taxon>
        <taxon>Phaseoleae</taxon>
        <taxon>Vigna</taxon>
    </lineage>
</organism>
<dbReference type="OrthoDB" id="409625at2759"/>
<dbReference type="Proteomes" id="UP000291084">
    <property type="component" value="Chromosome 1"/>
</dbReference>
<dbReference type="Gene3D" id="3.10.450.40">
    <property type="match status" value="1"/>
</dbReference>
<sequence>MAEPTAPEPGAVDHVATDAAVDMAVESSEQAVVYSASNGEPNQKRSRENHDDEVDGVSKKQKVEPEEKREHLNGEDEEEKEPSVPVKLGYISFASSVEMFDYFNNLLHTWPPYLNLNQYEHTMLLELLKNGHTEPDEKIGGRIRVFQVRNHSRWKSRCFFLIRDDESVDDFSFRKCVDHILPLPVEMQVKPDANRALGGGAKIHRGKSGGRGHGKKGGSKH</sequence>
<dbReference type="GO" id="GO:0017126">
    <property type="term" value="P:nucleologenesis"/>
    <property type="evidence" value="ECO:0007669"/>
    <property type="project" value="TreeGrafter"/>
</dbReference>
<dbReference type="GO" id="GO:1901259">
    <property type="term" value="P:chloroplast rRNA processing"/>
    <property type="evidence" value="ECO:0007669"/>
    <property type="project" value="TreeGrafter"/>
</dbReference>
<accession>A0A0S3R7R2</accession>
<dbReference type="GO" id="GO:0009658">
    <property type="term" value="P:chloroplast organization"/>
    <property type="evidence" value="ECO:0007669"/>
    <property type="project" value="TreeGrafter"/>
</dbReference>
<dbReference type="GO" id="GO:0009507">
    <property type="term" value="C:chloroplast"/>
    <property type="evidence" value="ECO:0007669"/>
    <property type="project" value="TreeGrafter"/>
</dbReference>